<evidence type="ECO:0000313" key="2">
    <source>
        <dbReference type="EMBL" id="MFD2469068.1"/>
    </source>
</evidence>
<dbReference type="CDD" id="cd05233">
    <property type="entry name" value="SDR_c"/>
    <property type="match status" value="1"/>
</dbReference>
<dbReference type="PANTHER" id="PTHR42879">
    <property type="entry name" value="3-OXOACYL-(ACYL-CARRIER-PROTEIN) REDUCTASE"/>
    <property type="match status" value="1"/>
</dbReference>
<dbReference type="Pfam" id="PF13561">
    <property type="entry name" value="adh_short_C2"/>
    <property type="match status" value="1"/>
</dbReference>
<organism evidence="2 3">
    <name type="scientific">Amycolatopsis silviterrae</name>
    <dbReference type="NCBI Taxonomy" id="1656914"/>
    <lineage>
        <taxon>Bacteria</taxon>
        <taxon>Bacillati</taxon>
        <taxon>Actinomycetota</taxon>
        <taxon>Actinomycetes</taxon>
        <taxon>Pseudonocardiales</taxon>
        <taxon>Pseudonocardiaceae</taxon>
        <taxon>Amycolatopsis</taxon>
    </lineage>
</organism>
<dbReference type="RefSeq" id="WP_378305165.1">
    <property type="nucleotide sequence ID" value="NZ_JBHUKS010000011.1"/>
</dbReference>
<dbReference type="PRINTS" id="PR00081">
    <property type="entry name" value="GDHRDH"/>
</dbReference>
<dbReference type="InterPro" id="IPR050259">
    <property type="entry name" value="SDR"/>
</dbReference>
<accession>A0ABW5H703</accession>
<keyword evidence="2" id="KW-0560">Oxidoreductase</keyword>
<gene>
    <name evidence="2" type="ORF">ACFSVL_16900</name>
</gene>
<dbReference type="GO" id="GO:0016491">
    <property type="term" value="F:oxidoreductase activity"/>
    <property type="evidence" value="ECO:0007669"/>
    <property type="project" value="UniProtKB-KW"/>
</dbReference>
<dbReference type="InterPro" id="IPR036291">
    <property type="entry name" value="NAD(P)-bd_dom_sf"/>
</dbReference>
<dbReference type="EMBL" id="JBHUKS010000011">
    <property type="protein sequence ID" value="MFD2469068.1"/>
    <property type="molecule type" value="Genomic_DNA"/>
</dbReference>
<sequence>MIEVKPLAGRRALVTGGASGIGAAIVAELAGMGAHVIIADLDLAGAERVAAEHGGAAIEVDLASDDSVEAVVAHLSGDGVDVLVNNAGVSAVEPFLDSDPAGWDRMWRINLRSPMRLAQAFMPGMAERTWGRLLFVSTDGARAGAGGESVYAACKAGLFGLAKTLAREAAKHGVTSNVVCPGLVDTPMLRAHADRHPSLMAALLKTIPLRRAGTVDEVAAYVGFLASPRAAYVTGQTVSVSGGVTMA</sequence>
<dbReference type="Gene3D" id="3.40.50.720">
    <property type="entry name" value="NAD(P)-binding Rossmann-like Domain"/>
    <property type="match status" value="1"/>
</dbReference>
<keyword evidence="3" id="KW-1185">Reference proteome</keyword>
<comment type="caution">
    <text evidence="2">The sequence shown here is derived from an EMBL/GenBank/DDBJ whole genome shotgun (WGS) entry which is preliminary data.</text>
</comment>
<protein>
    <submittedName>
        <fullName evidence="2">SDR family NAD(P)-dependent oxidoreductase</fullName>
        <ecNumber evidence="2">1.1.1.-</ecNumber>
    </submittedName>
</protein>
<dbReference type="EC" id="1.1.1.-" evidence="2"/>
<dbReference type="PRINTS" id="PR00080">
    <property type="entry name" value="SDRFAMILY"/>
</dbReference>
<proteinExistence type="inferred from homology"/>
<evidence type="ECO:0000313" key="3">
    <source>
        <dbReference type="Proteomes" id="UP001597483"/>
    </source>
</evidence>
<dbReference type="SUPFAM" id="SSF51735">
    <property type="entry name" value="NAD(P)-binding Rossmann-fold domains"/>
    <property type="match status" value="1"/>
</dbReference>
<comment type="similarity">
    <text evidence="1">Belongs to the short-chain dehydrogenases/reductases (SDR) family.</text>
</comment>
<evidence type="ECO:0000256" key="1">
    <source>
        <dbReference type="ARBA" id="ARBA00006484"/>
    </source>
</evidence>
<dbReference type="Proteomes" id="UP001597483">
    <property type="component" value="Unassembled WGS sequence"/>
</dbReference>
<name>A0ABW5H703_9PSEU</name>
<dbReference type="PANTHER" id="PTHR42879:SF2">
    <property type="entry name" value="3-OXOACYL-[ACYL-CARRIER-PROTEIN] REDUCTASE FABG"/>
    <property type="match status" value="1"/>
</dbReference>
<dbReference type="InterPro" id="IPR002347">
    <property type="entry name" value="SDR_fam"/>
</dbReference>
<reference evidence="3" key="1">
    <citation type="journal article" date="2019" name="Int. J. Syst. Evol. Microbiol.">
        <title>The Global Catalogue of Microorganisms (GCM) 10K type strain sequencing project: providing services to taxonomists for standard genome sequencing and annotation.</title>
        <authorList>
            <consortium name="The Broad Institute Genomics Platform"/>
            <consortium name="The Broad Institute Genome Sequencing Center for Infectious Disease"/>
            <person name="Wu L."/>
            <person name="Ma J."/>
        </authorList>
    </citation>
    <scope>NUCLEOTIDE SEQUENCE [LARGE SCALE GENOMIC DNA]</scope>
    <source>
        <strain evidence="3">CGMCC 4.7641</strain>
    </source>
</reference>